<dbReference type="AlphaFoldDB" id="A0A9P0VWT6"/>
<name>A0A9P0VWT6_9ASCO</name>
<protein>
    <submittedName>
        <fullName evidence="1">Uncharacterized protein</fullName>
    </submittedName>
</protein>
<comment type="caution">
    <text evidence="1">The sequence shown here is derived from an EMBL/GenBank/DDBJ whole genome shotgun (WGS) entry which is preliminary data.</text>
</comment>
<organism evidence="1 2">
    <name type="scientific">[Candida] railenensis</name>
    <dbReference type="NCBI Taxonomy" id="45579"/>
    <lineage>
        <taxon>Eukaryota</taxon>
        <taxon>Fungi</taxon>
        <taxon>Dikarya</taxon>
        <taxon>Ascomycota</taxon>
        <taxon>Saccharomycotina</taxon>
        <taxon>Pichiomycetes</taxon>
        <taxon>Debaryomycetaceae</taxon>
        <taxon>Kurtzmaniella</taxon>
    </lineage>
</organism>
<dbReference type="Proteomes" id="UP000837801">
    <property type="component" value="Unassembled WGS sequence"/>
</dbReference>
<dbReference type="EMBL" id="CAKXYY010000002">
    <property type="protein sequence ID" value="CAH2350790.1"/>
    <property type="molecule type" value="Genomic_DNA"/>
</dbReference>
<sequence>MLFSGFYSGLKYVFSPPMEEDSICTHSSSSTFFSSQLTPCEESQRSATIIGIESLPTRSDATRISLSLEEVLERYIDILTDDKCDPSELPDLYTEPDELSDFLNSTTNPLRISRAIRIFEESIRNMVVAKEREPSMRRKKKIRRN</sequence>
<evidence type="ECO:0000313" key="2">
    <source>
        <dbReference type="Proteomes" id="UP000837801"/>
    </source>
</evidence>
<proteinExistence type="predicted"/>
<keyword evidence="2" id="KW-1185">Reference proteome</keyword>
<reference evidence="1" key="1">
    <citation type="submission" date="2022-03" db="EMBL/GenBank/DDBJ databases">
        <authorList>
            <person name="Legras J.-L."/>
            <person name="Devillers H."/>
            <person name="Grondin C."/>
        </authorList>
    </citation>
    <scope>NUCLEOTIDE SEQUENCE</scope>
    <source>
        <strain evidence="1">CLIB 1423</strain>
    </source>
</reference>
<accession>A0A9P0VWT6</accession>
<evidence type="ECO:0000313" key="1">
    <source>
        <dbReference type="EMBL" id="CAH2350790.1"/>
    </source>
</evidence>
<gene>
    <name evidence="1" type="ORF">CLIB1423_02S05226</name>
</gene>